<feature type="region of interest" description="Disordered" evidence="1">
    <location>
        <begin position="28"/>
        <end position="48"/>
    </location>
</feature>
<dbReference type="Proteomes" id="UP001066276">
    <property type="component" value="Chromosome 6"/>
</dbReference>
<feature type="region of interest" description="Disordered" evidence="1">
    <location>
        <begin position="73"/>
        <end position="120"/>
    </location>
</feature>
<feature type="compositionally biased region" description="Basic and acidic residues" evidence="1">
    <location>
        <begin position="39"/>
        <end position="48"/>
    </location>
</feature>
<evidence type="ECO:0000313" key="3">
    <source>
        <dbReference type="Proteomes" id="UP001066276"/>
    </source>
</evidence>
<dbReference type="AlphaFoldDB" id="A0AAV7R2L4"/>
<dbReference type="EMBL" id="JANPWB010000010">
    <property type="protein sequence ID" value="KAJ1145675.1"/>
    <property type="molecule type" value="Genomic_DNA"/>
</dbReference>
<comment type="caution">
    <text evidence="2">The sequence shown here is derived from an EMBL/GenBank/DDBJ whole genome shotgun (WGS) entry which is preliminary data.</text>
</comment>
<proteinExistence type="predicted"/>
<feature type="compositionally biased region" description="Polar residues" evidence="1">
    <location>
        <begin position="97"/>
        <end position="110"/>
    </location>
</feature>
<keyword evidence="3" id="KW-1185">Reference proteome</keyword>
<sequence>MERPACSLPAPLMGGACRARLGHAARKHSKCFQGSGKPNRRESGRHGFDHPVGFISSCVVHYYRLTETGGCLGKSLRNGAEPDPEPRKEGADGSARSVGSTAVASGTVSDGSGRDSGPATKLVGRQDILLSKPGNLSSHMPLEVKEKIWRGEFVDIFSLIRPMRREGEAREKDLKDRSLEEKRPKVEESITNWLFEFNVFMTVMLEKRPQLAVSMIFLQIRLLKLTRHIAGQPGWTMIETLEGKVEDPEIGWGQTEVNVWLESMNKAPLKQLFRSQ</sequence>
<organism evidence="2 3">
    <name type="scientific">Pleurodeles waltl</name>
    <name type="common">Iberian ribbed newt</name>
    <dbReference type="NCBI Taxonomy" id="8319"/>
    <lineage>
        <taxon>Eukaryota</taxon>
        <taxon>Metazoa</taxon>
        <taxon>Chordata</taxon>
        <taxon>Craniata</taxon>
        <taxon>Vertebrata</taxon>
        <taxon>Euteleostomi</taxon>
        <taxon>Amphibia</taxon>
        <taxon>Batrachia</taxon>
        <taxon>Caudata</taxon>
        <taxon>Salamandroidea</taxon>
        <taxon>Salamandridae</taxon>
        <taxon>Pleurodelinae</taxon>
        <taxon>Pleurodeles</taxon>
    </lineage>
</organism>
<reference evidence="2" key="1">
    <citation type="journal article" date="2022" name="bioRxiv">
        <title>Sequencing and chromosome-scale assembly of the giantPleurodeles waltlgenome.</title>
        <authorList>
            <person name="Brown T."/>
            <person name="Elewa A."/>
            <person name="Iarovenko S."/>
            <person name="Subramanian E."/>
            <person name="Araus A.J."/>
            <person name="Petzold A."/>
            <person name="Susuki M."/>
            <person name="Suzuki K.-i.T."/>
            <person name="Hayashi T."/>
            <person name="Toyoda A."/>
            <person name="Oliveira C."/>
            <person name="Osipova E."/>
            <person name="Leigh N.D."/>
            <person name="Simon A."/>
            <person name="Yun M.H."/>
        </authorList>
    </citation>
    <scope>NUCLEOTIDE SEQUENCE</scope>
    <source>
        <strain evidence="2">20211129_DDA</strain>
        <tissue evidence="2">Liver</tissue>
    </source>
</reference>
<name>A0AAV7R2L4_PLEWA</name>
<gene>
    <name evidence="2" type="ORF">NDU88_011960</name>
</gene>
<accession>A0AAV7R2L4</accession>
<evidence type="ECO:0000313" key="2">
    <source>
        <dbReference type="EMBL" id="KAJ1145675.1"/>
    </source>
</evidence>
<evidence type="ECO:0000256" key="1">
    <source>
        <dbReference type="SAM" id="MobiDB-lite"/>
    </source>
</evidence>
<dbReference type="PROSITE" id="PS51257">
    <property type="entry name" value="PROKAR_LIPOPROTEIN"/>
    <property type="match status" value="1"/>
</dbReference>
<protein>
    <submittedName>
        <fullName evidence="2">Uncharacterized protein</fullName>
    </submittedName>
</protein>